<accession>A0A0K1Q5B1</accession>
<dbReference type="OrthoDB" id="20966at2"/>
<organism evidence="1 2">
    <name type="scientific">Labilithrix luteola</name>
    <dbReference type="NCBI Taxonomy" id="1391654"/>
    <lineage>
        <taxon>Bacteria</taxon>
        <taxon>Pseudomonadati</taxon>
        <taxon>Myxococcota</taxon>
        <taxon>Polyangia</taxon>
        <taxon>Polyangiales</taxon>
        <taxon>Labilitrichaceae</taxon>
        <taxon>Labilithrix</taxon>
    </lineage>
</organism>
<name>A0A0K1Q5B1_9BACT</name>
<evidence type="ECO:0000313" key="2">
    <source>
        <dbReference type="Proteomes" id="UP000064967"/>
    </source>
</evidence>
<proteinExistence type="predicted"/>
<protein>
    <submittedName>
        <fullName evidence="1">Uncharacterized protein</fullName>
    </submittedName>
</protein>
<dbReference type="SUPFAM" id="SSF56059">
    <property type="entry name" value="Glutathione synthetase ATP-binding domain-like"/>
    <property type="match status" value="1"/>
</dbReference>
<dbReference type="KEGG" id="llu:AKJ09_07684"/>
<dbReference type="AlphaFoldDB" id="A0A0K1Q5B1"/>
<sequence length="293" mass="31400">MAAGRLAWVLNLDADLELGARARYAPTKKVLAAMRPHVEALRGSLLGPDDMLVDETTPPDSAKARVGRAFCPTPRALAILRRAGAVPEPHPNVAVLREVNGRAFCTSLGPTLEGGAFVTDLHEAVRKLEGAPPFADAWRIKRAHGMSGRGQRVVRAGQLANDDLVFLRAGLAEAGVQIEPNVTIEAEYGLHGVLAQDGSLELGRIVRQICDARGQWTKTELAAHVPSSIVAAFEDEVRRVGKALSEAGYFGPFGVDGFSYRDARGETLFQPRSEINARYSMGFGIGLRGEGKG</sequence>
<dbReference type="Proteomes" id="UP000064967">
    <property type="component" value="Chromosome"/>
</dbReference>
<gene>
    <name evidence="1" type="ORF">AKJ09_07684</name>
</gene>
<dbReference type="STRING" id="1391654.AKJ09_07684"/>
<dbReference type="RefSeq" id="WP_146652197.1">
    <property type="nucleotide sequence ID" value="NZ_CP012333.1"/>
</dbReference>
<reference evidence="1 2" key="1">
    <citation type="submission" date="2015-08" db="EMBL/GenBank/DDBJ databases">
        <authorList>
            <person name="Babu N.S."/>
            <person name="Beckwith C.J."/>
            <person name="Beseler K.G."/>
            <person name="Brison A."/>
            <person name="Carone J.V."/>
            <person name="Caskin T.P."/>
            <person name="Diamond M."/>
            <person name="Durham M.E."/>
            <person name="Foxe J.M."/>
            <person name="Go M."/>
            <person name="Henderson B.A."/>
            <person name="Jones I.B."/>
            <person name="McGettigan J.A."/>
            <person name="Micheletti S.J."/>
            <person name="Nasrallah M.E."/>
            <person name="Ortiz D."/>
            <person name="Piller C.R."/>
            <person name="Privatt S.R."/>
            <person name="Schneider S.L."/>
            <person name="Sharp S."/>
            <person name="Smith T.C."/>
            <person name="Stanton J.D."/>
            <person name="Ullery H.E."/>
            <person name="Wilson R.J."/>
            <person name="Serrano M.G."/>
            <person name="Buck G."/>
            <person name="Lee V."/>
            <person name="Wang Y."/>
            <person name="Carvalho R."/>
            <person name="Voegtly L."/>
            <person name="Shi R."/>
            <person name="Duckworth R."/>
            <person name="Johnson A."/>
            <person name="Loviza R."/>
            <person name="Walstead R."/>
            <person name="Shah Z."/>
            <person name="Kiflezghi M."/>
            <person name="Wade K."/>
            <person name="Ball S.L."/>
            <person name="Bradley K.W."/>
            <person name="Asai D.J."/>
            <person name="Bowman C.A."/>
            <person name="Russell D.A."/>
            <person name="Pope W.H."/>
            <person name="Jacobs-Sera D."/>
            <person name="Hendrix R.W."/>
            <person name="Hatfull G.F."/>
        </authorList>
    </citation>
    <scope>NUCLEOTIDE SEQUENCE [LARGE SCALE GENOMIC DNA]</scope>
    <source>
        <strain evidence="1 2">DSM 27648</strain>
    </source>
</reference>
<evidence type="ECO:0000313" key="1">
    <source>
        <dbReference type="EMBL" id="AKV01021.1"/>
    </source>
</evidence>
<keyword evidence="2" id="KW-1185">Reference proteome</keyword>
<dbReference type="EMBL" id="CP012333">
    <property type="protein sequence ID" value="AKV01021.1"/>
    <property type="molecule type" value="Genomic_DNA"/>
</dbReference>